<protein>
    <submittedName>
        <fullName evidence="2">Uncharacterized protein</fullName>
    </submittedName>
</protein>
<evidence type="ECO:0000313" key="3">
    <source>
        <dbReference type="Proteomes" id="UP000246464"/>
    </source>
</evidence>
<proteinExistence type="predicted"/>
<dbReference type="Proteomes" id="UP000246464">
    <property type="component" value="Chromosome 20"/>
</dbReference>
<feature type="region of interest" description="Disordered" evidence="1">
    <location>
        <begin position="318"/>
        <end position="417"/>
    </location>
</feature>
<gene>
    <name evidence="2" type="ORF">SMAX5B_013251</name>
</gene>
<evidence type="ECO:0000256" key="1">
    <source>
        <dbReference type="SAM" id="MobiDB-lite"/>
    </source>
</evidence>
<sequence length="417" mass="47883">MVDRERRLSTTEERCRPKILYKKIKKREASMDCFDQSQVKCDLTRFEYDKDCGDARMVYFRRSGKALDGKRGNLLAVVALRKDQDKQRELNVSTTTRFYRALKRRSVKGNGELMSCWNETLQELNRDTFISGQEMCQEIQQSAVTAFTRRVNPSGWCNSLPRHVESKIGDPVMIEVMELAIALMDVRIPSAFAVAELLYCPIERVRSYFRFQNKCASDPGFHTVAQRKLAGLMVDQMRKDRVSLADLVALYGENKKGSSDETARRCAEMLRREPPEDINKIQKTWYTLVKQDSAKDKDVYANVKVLFLKLRNNNNKLKKLQRAGEQQRDEGSRSCGSTEADEATGSRKETRLRHNREPRRGDGELDRDIEQERDRDSDENEGDHVDADKTRGLERGKHVGASDKQPNLPTSLGALCL</sequence>
<reference evidence="2 3" key="1">
    <citation type="submission" date="2017-12" db="EMBL/GenBank/DDBJ databases">
        <title>Integrating genomic resources of turbot (Scophthalmus maximus) in depth evaluation of genetic and physical mapping variation across individuals.</title>
        <authorList>
            <person name="Martinez P."/>
        </authorList>
    </citation>
    <scope>NUCLEOTIDE SEQUENCE [LARGE SCALE GENOMIC DNA]</scope>
</reference>
<dbReference type="EMBL" id="CP026262">
    <property type="protein sequence ID" value="AWP19661.1"/>
    <property type="molecule type" value="Genomic_DNA"/>
</dbReference>
<dbReference type="AlphaFoldDB" id="A0A2U9CST9"/>
<accession>A0A2U9CST9</accession>
<feature type="compositionally biased region" description="Basic and acidic residues" evidence="1">
    <location>
        <begin position="358"/>
        <end position="401"/>
    </location>
</feature>
<keyword evidence="3" id="KW-1185">Reference proteome</keyword>
<organism evidence="2 3">
    <name type="scientific">Scophthalmus maximus</name>
    <name type="common">Turbot</name>
    <name type="synonym">Psetta maxima</name>
    <dbReference type="NCBI Taxonomy" id="52904"/>
    <lineage>
        <taxon>Eukaryota</taxon>
        <taxon>Metazoa</taxon>
        <taxon>Chordata</taxon>
        <taxon>Craniata</taxon>
        <taxon>Vertebrata</taxon>
        <taxon>Euteleostomi</taxon>
        <taxon>Actinopterygii</taxon>
        <taxon>Neopterygii</taxon>
        <taxon>Teleostei</taxon>
        <taxon>Neoteleostei</taxon>
        <taxon>Acanthomorphata</taxon>
        <taxon>Carangaria</taxon>
        <taxon>Pleuronectiformes</taxon>
        <taxon>Pleuronectoidei</taxon>
        <taxon>Scophthalmidae</taxon>
        <taxon>Scophthalmus</taxon>
    </lineage>
</organism>
<evidence type="ECO:0000313" key="2">
    <source>
        <dbReference type="EMBL" id="AWP19661.1"/>
    </source>
</evidence>
<name>A0A2U9CST9_SCOMX</name>